<dbReference type="EMBL" id="CP048113">
    <property type="protein sequence ID" value="QHS62053.1"/>
    <property type="molecule type" value="Genomic_DNA"/>
</dbReference>
<feature type="domain" description="Putative auto-transporter adhesin head GIN" evidence="1">
    <location>
        <begin position="54"/>
        <end position="236"/>
    </location>
</feature>
<dbReference type="KEGG" id="chih:GWR21_21335"/>
<evidence type="ECO:0000313" key="2">
    <source>
        <dbReference type="EMBL" id="QHS62053.1"/>
    </source>
</evidence>
<name>A0A6B9ZN34_9BACT</name>
<evidence type="ECO:0000313" key="3">
    <source>
        <dbReference type="Proteomes" id="UP000476411"/>
    </source>
</evidence>
<organism evidence="2 3">
    <name type="scientific">Chitinophaga agri</name>
    <dbReference type="NCBI Taxonomy" id="2703787"/>
    <lineage>
        <taxon>Bacteria</taxon>
        <taxon>Pseudomonadati</taxon>
        <taxon>Bacteroidota</taxon>
        <taxon>Chitinophagia</taxon>
        <taxon>Chitinophagales</taxon>
        <taxon>Chitinophagaceae</taxon>
        <taxon>Chitinophaga</taxon>
    </lineage>
</organism>
<dbReference type="InterPro" id="IPR021255">
    <property type="entry name" value="DUF2807"/>
</dbReference>
<dbReference type="Proteomes" id="UP000476411">
    <property type="component" value="Chromosome"/>
</dbReference>
<accession>A0A6B9ZN34</accession>
<sequence>MKKWNYKGGLSIRWSTITWELLLLAIFNFVLTSCDKEFISGSGVIVTETRTVAAFTDINAEGPFHIHLRQGTDGPVEITADDNLMRVIDTYVSGNTLRIRIKKDVRLRAVGNIDIYLQSAKYYSVVFAGAGSVESLDTLRSPNFTYRTDGSGNARFRIVTDRLDTEINGSGDLQLLGSATSFDSQISGSGNVSGLDLLCQDVTVAVKGSGNHTLSVSHSLDVSIRGSGDVRYKGNPSITKDIQGSGRVIKL</sequence>
<proteinExistence type="predicted"/>
<dbReference type="PANTHER" id="PTHR39200">
    <property type="entry name" value="HYPOTHETICAL EXPORTED PROTEIN"/>
    <property type="match status" value="1"/>
</dbReference>
<reference evidence="2 3" key="1">
    <citation type="submission" date="2020-01" db="EMBL/GenBank/DDBJ databases">
        <title>Complete genome sequence of Chitinophaga sp. H33E-04 isolated from quinoa roots.</title>
        <authorList>
            <person name="Weon H.-Y."/>
            <person name="Lee S.A."/>
        </authorList>
    </citation>
    <scope>NUCLEOTIDE SEQUENCE [LARGE SCALE GENOMIC DNA]</scope>
    <source>
        <strain evidence="2 3">H33E-04</strain>
    </source>
</reference>
<dbReference type="Pfam" id="PF10988">
    <property type="entry name" value="DUF2807"/>
    <property type="match status" value="1"/>
</dbReference>
<evidence type="ECO:0000259" key="1">
    <source>
        <dbReference type="Pfam" id="PF10988"/>
    </source>
</evidence>
<protein>
    <submittedName>
        <fullName evidence="2">DUF2807 domain-containing protein</fullName>
    </submittedName>
</protein>
<gene>
    <name evidence="2" type="ORF">GWR21_21335</name>
</gene>
<keyword evidence="3" id="KW-1185">Reference proteome</keyword>
<dbReference type="PROSITE" id="PS51257">
    <property type="entry name" value="PROKAR_LIPOPROTEIN"/>
    <property type="match status" value="1"/>
</dbReference>
<dbReference type="Gene3D" id="2.160.20.120">
    <property type="match status" value="1"/>
</dbReference>
<dbReference type="PANTHER" id="PTHR39200:SF1">
    <property type="entry name" value="AUTO-TRANSPORTER ADHESIN HEAD GIN DOMAIN-CONTAINING PROTEIN-RELATED"/>
    <property type="match status" value="1"/>
</dbReference>
<dbReference type="RefSeq" id="WP_162333708.1">
    <property type="nucleotide sequence ID" value="NZ_CP048113.1"/>
</dbReference>
<dbReference type="AlphaFoldDB" id="A0A6B9ZN34"/>